<dbReference type="InterPro" id="IPR018811">
    <property type="entry name" value="MRX11"/>
</dbReference>
<proteinExistence type="predicted"/>
<name>U4LA14_PYROM</name>
<evidence type="ECO:0000313" key="2">
    <source>
        <dbReference type="Proteomes" id="UP000018144"/>
    </source>
</evidence>
<gene>
    <name evidence="1" type="ORF">PCON_06611</name>
</gene>
<dbReference type="OrthoDB" id="5580261at2759"/>
<keyword evidence="2" id="KW-1185">Reference proteome</keyword>
<dbReference type="GO" id="GO:0005739">
    <property type="term" value="C:mitochondrion"/>
    <property type="evidence" value="ECO:0007669"/>
    <property type="project" value="TreeGrafter"/>
</dbReference>
<reference evidence="1 2" key="1">
    <citation type="journal article" date="2013" name="PLoS Genet.">
        <title>The genome and development-dependent transcriptomes of Pyronema confluens: a window into fungal evolution.</title>
        <authorList>
            <person name="Traeger S."/>
            <person name="Altegoer F."/>
            <person name="Freitag M."/>
            <person name="Gabaldon T."/>
            <person name="Kempken F."/>
            <person name="Kumar A."/>
            <person name="Marcet-Houben M."/>
            <person name="Poggeler S."/>
            <person name="Stajich J.E."/>
            <person name="Nowrousian M."/>
        </authorList>
    </citation>
    <scope>NUCLEOTIDE SEQUENCE [LARGE SCALE GENOMIC DNA]</scope>
    <source>
        <strain evidence="2">CBS 100304</strain>
        <tissue evidence="1">Vegetative mycelium</tissue>
    </source>
</reference>
<sequence>MMPFFRPFVRIPATSRVLNTSLKSATRSAFKPRFFSAPPPPPPPPAAAKPKGKFAKYALLFADKPVSYFTSFIILHEITAVLPVAGIFWYIHTTSWTPPGIPEELVQKKMEFAKRWTTEWGLEKWFEGDKGARMLLELGTAYAVVKVALPVRMAVSIAGAPWFARWAVEPIRDAGIRILKGLRKP</sequence>
<accession>U4LA14</accession>
<evidence type="ECO:0000313" key="1">
    <source>
        <dbReference type="EMBL" id="CCX07024.1"/>
    </source>
</evidence>
<dbReference type="EMBL" id="HF935331">
    <property type="protein sequence ID" value="CCX07024.1"/>
    <property type="molecule type" value="Genomic_DNA"/>
</dbReference>
<dbReference type="PANTHER" id="PTHR28002">
    <property type="entry name" value="MIOREX COMPLEX COMPONENT 11"/>
    <property type="match status" value="1"/>
</dbReference>
<protein>
    <submittedName>
        <fullName evidence="1">Similar to Uncharacterized protein C1002.01 acc. no. Q9US57</fullName>
    </submittedName>
</protein>
<organism evidence="1 2">
    <name type="scientific">Pyronema omphalodes (strain CBS 100304)</name>
    <name type="common">Pyronema confluens</name>
    <dbReference type="NCBI Taxonomy" id="1076935"/>
    <lineage>
        <taxon>Eukaryota</taxon>
        <taxon>Fungi</taxon>
        <taxon>Dikarya</taxon>
        <taxon>Ascomycota</taxon>
        <taxon>Pezizomycotina</taxon>
        <taxon>Pezizomycetes</taxon>
        <taxon>Pezizales</taxon>
        <taxon>Pyronemataceae</taxon>
        <taxon>Pyronema</taxon>
    </lineage>
</organism>
<dbReference type="AlphaFoldDB" id="U4LA14"/>
<dbReference type="Pfam" id="PF10306">
    <property type="entry name" value="FLILHELTA"/>
    <property type="match status" value="1"/>
</dbReference>
<dbReference type="eggNOG" id="ENOG502S09K">
    <property type="taxonomic scope" value="Eukaryota"/>
</dbReference>
<dbReference type="Proteomes" id="UP000018144">
    <property type="component" value="Unassembled WGS sequence"/>
</dbReference>
<dbReference type="STRING" id="1076935.U4LA14"/>
<dbReference type="OMA" id="RVHYGYE"/>
<dbReference type="PANTHER" id="PTHR28002:SF1">
    <property type="entry name" value="MIOREX COMPLEX COMPONENT 11"/>
    <property type="match status" value="1"/>
</dbReference>